<feature type="transmembrane region" description="Helical" evidence="8">
    <location>
        <begin position="158"/>
        <end position="177"/>
    </location>
</feature>
<evidence type="ECO:0000256" key="8">
    <source>
        <dbReference type="SAM" id="Phobius"/>
    </source>
</evidence>
<feature type="transmembrane region" description="Helical" evidence="8">
    <location>
        <begin position="6"/>
        <end position="23"/>
    </location>
</feature>
<feature type="transmembrane region" description="Helical" evidence="8">
    <location>
        <begin position="277"/>
        <end position="300"/>
    </location>
</feature>
<dbReference type="Proteomes" id="UP000070134">
    <property type="component" value="Chromosome"/>
</dbReference>
<evidence type="ECO:0000256" key="4">
    <source>
        <dbReference type="ARBA" id="ARBA00022692"/>
    </source>
</evidence>
<dbReference type="STRING" id="37927.SA2016_0878"/>
<reference evidence="9 10" key="1">
    <citation type="submission" date="2016-02" db="EMBL/GenBank/DDBJ databases">
        <title>Complete genome of Sinomonas atrocyanea KCTC 3377.</title>
        <authorList>
            <person name="Kim K.M."/>
        </authorList>
    </citation>
    <scope>NUCLEOTIDE SEQUENCE [LARGE SCALE GENOMIC DNA]</scope>
    <source>
        <strain evidence="9 10">KCTC 3377</strain>
    </source>
</reference>
<dbReference type="EMBL" id="CP014518">
    <property type="protein sequence ID" value="AMM31566.1"/>
    <property type="molecule type" value="Genomic_DNA"/>
</dbReference>
<dbReference type="InterPro" id="IPR001734">
    <property type="entry name" value="Na/solute_symporter"/>
</dbReference>
<comment type="similarity">
    <text evidence="2">Belongs to the sodium:solute symporter (SSF) (TC 2.A.21) family.</text>
</comment>
<dbReference type="KEGG" id="satk:SA2016_0878"/>
<evidence type="ECO:0000256" key="3">
    <source>
        <dbReference type="ARBA" id="ARBA00022448"/>
    </source>
</evidence>
<feature type="transmembrane region" description="Helical" evidence="8">
    <location>
        <begin position="418"/>
        <end position="439"/>
    </location>
</feature>
<dbReference type="OrthoDB" id="3636885at2"/>
<evidence type="ECO:0000256" key="7">
    <source>
        <dbReference type="SAM" id="MobiDB-lite"/>
    </source>
</evidence>
<dbReference type="AlphaFoldDB" id="A0A126ZXF7"/>
<name>A0A126ZXF7_9MICC</name>
<dbReference type="GO" id="GO:0022857">
    <property type="term" value="F:transmembrane transporter activity"/>
    <property type="evidence" value="ECO:0007669"/>
    <property type="project" value="InterPro"/>
</dbReference>
<organism evidence="9 10">
    <name type="scientific">Sinomonas atrocyanea</name>
    <dbReference type="NCBI Taxonomy" id="37927"/>
    <lineage>
        <taxon>Bacteria</taxon>
        <taxon>Bacillati</taxon>
        <taxon>Actinomycetota</taxon>
        <taxon>Actinomycetes</taxon>
        <taxon>Micrococcales</taxon>
        <taxon>Micrococcaceae</taxon>
        <taxon>Sinomonas</taxon>
    </lineage>
</organism>
<keyword evidence="3" id="KW-0813">Transport</keyword>
<dbReference type="Gene3D" id="1.20.1730.10">
    <property type="entry name" value="Sodium/glucose cotransporter"/>
    <property type="match status" value="1"/>
</dbReference>
<evidence type="ECO:0000256" key="1">
    <source>
        <dbReference type="ARBA" id="ARBA00004141"/>
    </source>
</evidence>
<gene>
    <name evidence="9" type="ORF">SA2016_0878</name>
</gene>
<evidence type="ECO:0000313" key="9">
    <source>
        <dbReference type="EMBL" id="AMM31566.1"/>
    </source>
</evidence>
<feature type="transmembrane region" description="Helical" evidence="8">
    <location>
        <begin position="320"/>
        <end position="345"/>
    </location>
</feature>
<keyword evidence="5 8" id="KW-1133">Transmembrane helix</keyword>
<feature type="transmembrane region" description="Helical" evidence="8">
    <location>
        <begin position="44"/>
        <end position="68"/>
    </location>
</feature>
<keyword evidence="10" id="KW-1185">Reference proteome</keyword>
<dbReference type="PATRIC" id="fig|37927.3.peg.901"/>
<dbReference type="InterPro" id="IPR038377">
    <property type="entry name" value="Na/Glc_symporter_sf"/>
</dbReference>
<feature type="region of interest" description="Disordered" evidence="7">
    <location>
        <begin position="486"/>
        <end position="510"/>
    </location>
</feature>
<dbReference type="GO" id="GO:0005886">
    <property type="term" value="C:plasma membrane"/>
    <property type="evidence" value="ECO:0007669"/>
    <property type="project" value="TreeGrafter"/>
</dbReference>
<dbReference type="PANTHER" id="PTHR48086:SF8">
    <property type="entry name" value="MONOCARBOXYLIC ACID PERMEASE"/>
    <property type="match status" value="1"/>
</dbReference>
<feature type="transmembrane region" description="Helical" evidence="8">
    <location>
        <begin position="74"/>
        <end position="92"/>
    </location>
</feature>
<dbReference type="InterPro" id="IPR050277">
    <property type="entry name" value="Sodium:Solute_Symporter"/>
</dbReference>
<proteinExistence type="inferred from homology"/>
<evidence type="ECO:0000256" key="6">
    <source>
        <dbReference type="ARBA" id="ARBA00023136"/>
    </source>
</evidence>
<feature type="transmembrane region" description="Helical" evidence="8">
    <location>
        <begin position="239"/>
        <end position="256"/>
    </location>
</feature>
<feature type="transmembrane region" description="Helical" evidence="8">
    <location>
        <begin position="189"/>
        <end position="211"/>
    </location>
</feature>
<comment type="subcellular location">
    <subcellularLocation>
        <location evidence="1">Membrane</location>
        <topology evidence="1">Multi-pass membrane protein</topology>
    </subcellularLocation>
</comment>
<protein>
    <submittedName>
        <fullName evidence="9">Sodium:solute symporter</fullName>
    </submittedName>
</protein>
<dbReference type="CDD" id="cd10322">
    <property type="entry name" value="SLC5sbd"/>
    <property type="match status" value="1"/>
</dbReference>
<accession>A0A126ZXF7</accession>
<feature type="transmembrane region" description="Helical" evidence="8">
    <location>
        <begin position="366"/>
        <end position="385"/>
    </location>
</feature>
<feature type="transmembrane region" description="Helical" evidence="8">
    <location>
        <begin position="119"/>
        <end position="138"/>
    </location>
</feature>
<sequence>MSLAIGIGVFIVAATAGSTVFMSRRRGRMDMKEWAVGGRSFGGMLLWFLSAGEIYTTFALLGAAGWAYQHGAPGFYIIANAPLGYVLGYWLLPRIWRAGRDHGVMSQGDYILARFDKRWLAALVSAIGILALIPYVQVQLTGLAAITRVLFAGKIDNSAAVVAGALVLLVFTFTAGIRSSAFASIVKDTLVIILLVAVVATIGIATGLGGIGDILNRMSAQHPAYAALPGLRPQAHYTVWWYMSALIMTNVGYWMWPHSFQANLTARSERTIRRNAVLQPLYTLSYFFVFLIGFAALLTLPKLKDSNEALVAVIAHSYPAWFVGLAAGTAALVAVVPSTVMLLTVGTTFARNIYRPAADLSDRHRLVTARVGTLLAVLAAALLAVNSNQTIIALLLVAYSGIAQIGPGMLASLLWRKVSAWGMAIGSITGLLIVGIPAVKGWWATFSSMDVGILALAVNTALMIGISVLTPAPPAAAVRVGVPDAPLNDSRRREEGDVSELTETLRGRSE</sequence>
<dbReference type="PROSITE" id="PS50283">
    <property type="entry name" value="NA_SOLUT_SYMP_3"/>
    <property type="match status" value="1"/>
</dbReference>
<evidence type="ECO:0000256" key="5">
    <source>
        <dbReference type="ARBA" id="ARBA00022989"/>
    </source>
</evidence>
<dbReference type="PANTHER" id="PTHR48086">
    <property type="entry name" value="SODIUM/PROLINE SYMPORTER-RELATED"/>
    <property type="match status" value="1"/>
</dbReference>
<dbReference type="RefSeq" id="WP_066495729.1">
    <property type="nucleotide sequence ID" value="NZ_BJMO01000084.1"/>
</dbReference>
<feature type="transmembrane region" description="Helical" evidence="8">
    <location>
        <begin position="391"/>
        <end position="411"/>
    </location>
</feature>
<keyword evidence="6 8" id="KW-0472">Membrane</keyword>
<evidence type="ECO:0000256" key="2">
    <source>
        <dbReference type="ARBA" id="ARBA00006434"/>
    </source>
</evidence>
<keyword evidence="4 8" id="KW-0812">Transmembrane</keyword>
<evidence type="ECO:0000313" key="10">
    <source>
        <dbReference type="Proteomes" id="UP000070134"/>
    </source>
</evidence>